<evidence type="ECO:0000256" key="2">
    <source>
        <dbReference type="ARBA" id="ARBA00013025"/>
    </source>
</evidence>
<name>A0A9D1SKM8_9FIRM</name>
<protein>
    <recommendedName>
        <fullName evidence="2">tetrahydrofolate synthase</fullName>
        <ecNumber evidence="2">6.3.2.17</ecNumber>
    </recommendedName>
    <alternativeName>
        <fullName evidence="8">Tetrahydrofolylpolyglutamate synthase</fullName>
    </alternativeName>
</protein>
<dbReference type="GO" id="GO:0046872">
    <property type="term" value="F:metal ion binding"/>
    <property type="evidence" value="ECO:0007669"/>
    <property type="project" value="UniProtKB-KW"/>
</dbReference>
<keyword evidence="7" id="KW-0460">Magnesium</keyword>
<dbReference type="AlphaFoldDB" id="A0A9D1SKM8"/>
<proteinExistence type="inferred from homology"/>
<evidence type="ECO:0000256" key="5">
    <source>
        <dbReference type="ARBA" id="ARBA00022741"/>
    </source>
</evidence>
<reference evidence="12" key="1">
    <citation type="submission" date="2020-10" db="EMBL/GenBank/DDBJ databases">
        <authorList>
            <person name="Gilroy R."/>
        </authorList>
    </citation>
    <scope>NUCLEOTIDE SEQUENCE</scope>
    <source>
        <strain evidence="12">9366</strain>
    </source>
</reference>
<dbReference type="EC" id="6.3.2.17" evidence="2"/>
<evidence type="ECO:0000256" key="8">
    <source>
        <dbReference type="ARBA" id="ARBA00030592"/>
    </source>
</evidence>
<evidence type="ECO:0000256" key="4">
    <source>
        <dbReference type="ARBA" id="ARBA00022723"/>
    </source>
</evidence>
<dbReference type="SUPFAM" id="SSF53623">
    <property type="entry name" value="MurD-like peptide ligases, catalytic domain"/>
    <property type="match status" value="1"/>
</dbReference>
<keyword evidence="3 10" id="KW-0436">Ligase</keyword>
<comment type="caution">
    <text evidence="12">The sequence shown here is derived from an EMBL/GenBank/DDBJ whole genome shotgun (WGS) entry which is preliminary data.</text>
</comment>
<dbReference type="PANTHER" id="PTHR11136:SF0">
    <property type="entry name" value="DIHYDROFOLATE SYNTHETASE-RELATED"/>
    <property type="match status" value="1"/>
</dbReference>
<dbReference type="Pfam" id="PF02875">
    <property type="entry name" value="Mur_ligase_C"/>
    <property type="match status" value="1"/>
</dbReference>
<dbReference type="InterPro" id="IPR001645">
    <property type="entry name" value="Folylpolyglutamate_synth"/>
</dbReference>
<reference evidence="12" key="2">
    <citation type="journal article" date="2021" name="PeerJ">
        <title>Extensive microbial diversity within the chicken gut microbiome revealed by metagenomics and culture.</title>
        <authorList>
            <person name="Gilroy R."/>
            <person name="Ravi A."/>
            <person name="Getino M."/>
            <person name="Pursley I."/>
            <person name="Horton D.L."/>
            <person name="Alikhan N.F."/>
            <person name="Baker D."/>
            <person name="Gharbi K."/>
            <person name="Hall N."/>
            <person name="Watson M."/>
            <person name="Adriaenssens E.M."/>
            <person name="Foster-Nyarko E."/>
            <person name="Jarju S."/>
            <person name="Secka A."/>
            <person name="Antonio M."/>
            <person name="Oren A."/>
            <person name="Chaudhuri R.R."/>
            <person name="La Ragione R."/>
            <person name="Hildebrand F."/>
            <person name="Pallen M.J."/>
        </authorList>
    </citation>
    <scope>NUCLEOTIDE SEQUENCE</scope>
    <source>
        <strain evidence="12">9366</strain>
    </source>
</reference>
<dbReference type="GO" id="GO:0005524">
    <property type="term" value="F:ATP binding"/>
    <property type="evidence" value="ECO:0007669"/>
    <property type="project" value="UniProtKB-KW"/>
</dbReference>
<dbReference type="InterPro" id="IPR004101">
    <property type="entry name" value="Mur_ligase_C"/>
</dbReference>
<evidence type="ECO:0000313" key="13">
    <source>
        <dbReference type="Proteomes" id="UP000824145"/>
    </source>
</evidence>
<evidence type="ECO:0000256" key="3">
    <source>
        <dbReference type="ARBA" id="ARBA00022598"/>
    </source>
</evidence>
<dbReference type="GO" id="GO:0005737">
    <property type="term" value="C:cytoplasm"/>
    <property type="evidence" value="ECO:0007669"/>
    <property type="project" value="TreeGrafter"/>
</dbReference>
<evidence type="ECO:0000259" key="11">
    <source>
        <dbReference type="Pfam" id="PF02875"/>
    </source>
</evidence>
<sequence>MAWNYSRAVEYADAKAVSMPGTERINALMRALGDPQSRLLRVHVAGTNGKGSVSAYIAVAIGAAGYRTGRFSSPAVRERRECFCIDGEFIGESEYAYCMERVAKAAESLKEKGLSRPTSFEAETAAAYLWFVLKGCRVAVVEAGMGGKDDATNVSGQKTLLALTSIALDHTAFLGGTIEEIARAKAGMLTPGCAVVALRQERACEEAITQTAKEAGCDCEFVEPLEFLAFRGDRQLARLGGTRVSLMPGTRQLGNAAVAAAAIKKLNERGLYLPESAIVRGFESVALPGRQERIGRLILDGAHNPDAAGELGRSLDLYYPEKKKVALIGVFADKDYAGVLKALLPHVDAAVTFDWENRRALKGSLLAGEARGSVYCEYVPEIEGALGRALELAGEDGLVVACGSFSHLEKIRCAYCAKEER</sequence>
<evidence type="ECO:0000256" key="6">
    <source>
        <dbReference type="ARBA" id="ARBA00022840"/>
    </source>
</evidence>
<accession>A0A9D1SKM8</accession>
<keyword evidence="6 10" id="KW-0067">ATP-binding</keyword>
<evidence type="ECO:0000256" key="1">
    <source>
        <dbReference type="ARBA" id="ARBA00008276"/>
    </source>
</evidence>
<feature type="domain" description="Mur ligase C-terminal" evidence="11">
    <location>
        <begin position="292"/>
        <end position="405"/>
    </location>
</feature>
<gene>
    <name evidence="12" type="ORF">IAB07_05050</name>
</gene>
<dbReference type="InterPro" id="IPR036565">
    <property type="entry name" value="Mur-like_cat_sf"/>
</dbReference>
<organism evidence="12 13">
    <name type="scientific">Candidatus Caccalectryoclostridium excrementigallinarum</name>
    <dbReference type="NCBI Taxonomy" id="2840710"/>
    <lineage>
        <taxon>Bacteria</taxon>
        <taxon>Bacillati</taxon>
        <taxon>Bacillota</taxon>
        <taxon>Clostridia</taxon>
        <taxon>Christensenellales</taxon>
        <taxon>Christensenellaceae</taxon>
        <taxon>Christensenellaceae incertae sedis</taxon>
        <taxon>Candidatus Caccalectryoclostridium</taxon>
    </lineage>
</organism>
<keyword evidence="5 10" id="KW-0547">Nucleotide-binding</keyword>
<dbReference type="GO" id="GO:0008841">
    <property type="term" value="F:dihydrofolate synthase activity"/>
    <property type="evidence" value="ECO:0007669"/>
    <property type="project" value="TreeGrafter"/>
</dbReference>
<evidence type="ECO:0000256" key="10">
    <source>
        <dbReference type="PIRNR" id="PIRNR001563"/>
    </source>
</evidence>
<evidence type="ECO:0000313" key="12">
    <source>
        <dbReference type="EMBL" id="HIU63112.1"/>
    </source>
</evidence>
<dbReference type="NCBIfam" id="TIGR01499">
    <property type="entry name" value="folC"/>
    <property type="match status" value="1"/>
</dbReference>
<keyword evidence="4" id="KW-0479">Metal-binding</keyword>
<dbReference type="Proteomes" id="UP000824145">
    <property type="component" value="Unassembled WGS sequence"/>
</dbReference>
<evidence type="ECO:0000256" key="9">
    <source>
        <dbReference type="ARBA" id="ARBA00047493"/>
    </source>
</evidence>
<dbReference type="EMBL" id="DVNJ01000029">
    <property type="protein sequence ID" value="HIU63112.1"/>
    <property type="molecule type" value="Genomic_DNA"/>
</dbReference>
<comment type="similarity">
    <text evidence="1 10">Belongs to the folylpolyglutamate synthase family.</text>
</comment>
<dbReference type="Gene3D" id="3.90.190.20">
    <property type="entry name" value="Mur ligase, C-terminal domain"/>
    <property type="match status" value="1"/>
</dbReference>
<evidence type="ECO:0000256" key="7">
    <source>
        <dbReference type="ARBA" id="ARBA00022842"/>
    </source>
</evidence>
<dbReference type="InterPro" id="IPR036615">
    <property type="entry name" value="Mur_ligase_C_dom_sf"/>
</dbReference>
<dbReference type="Gene3D" id="3.40.1190.10">
    <property type="entry name" value="Mur-like, catalytic domain"/>
    <property type="match status" value="1"/>
</dbReference>
<dbReference type="PIRSF" id="PIRSF001563">
    <property type="entry name" value="Folylpolyglu_synth"/>
    <property type="match status" value="1"/>
</dbReference>
<dbReference type="PANTHER" id="PTHR11136">
    <property type="entry name" value="FOLYLPOLYGLUTAMATE SYNTHASE-RELATED"/>
    <property type="match status" value="1"/>
</dbReference>
<comment type="catalytic activity">
    <reaction evidence="9">
        <text>(6S)-5,6,7,8-tetrahydrofolyl-(gamma-L-Glu)(n) + L-glutamate + ATP = (6S)-5,6,7,8-tetrahydrofolyl-(gamma-L-Glu)(n+1) + ADP + phosphate + H(+)</text>
        <dbReference type="Rhea" id="RHEA:10580"/>
        <dbReference type="Rhea" id="RHEA-COMP:14738"/>
        <dbReference type="Rhea" id="RHEA-COMP:14740"/>
        <dbReference type="ChEBI" id="CHEBI:15378"/>
        <dbReference type="ChEBI" id="CHEBI:29985"/>
        <dbReference type="ChEBI" id="CHEBI:30616"/>
        <dbReference type="ChEBI" id="CHEBI:43474"/>
        <dbReference type="ChEBI" id="CHEBI:141005"/>
        <dbReference type="ChEBI" id="CHEBI:456216"/>
        <dbReference type="EC" id="6.3.2.17"/>
    </reaction>
</comment>
<dbReference type="GO" id="GO:0004326">
    <property type="term" value="F:tetrahydrofolylpolyglutamate synthase activity"/>
    <property type="evidence" value="ECO:0007669"/>
    <property type="project" value="UniProtKB-EC"/>
</dbReference>
<dbReference type="SUPFAM" id="SSF53244">
    <property type="entry name" value="MurD-like peptide ligases, peptide-binding domain"/>
    <property type="match status" value="1"/>
</dbReference>